<evidence type="ECO:0000259" key="2">
    <source>
        <dbReference type="Pfam" id="PF12766"/>
    </source>
</evidence>
<accession>A0A9P3UUW9</accession>
<dbReference type="InterPro" id="IPR024624">
    <property type="entry name" value="Pyridox_Oxase_Alr4036_FMN-bd"/>
</dbReference>
<dbReference type="AlphaFoldDB" id="A0A9P3UUW9"/>
<dbReference type="PANTHER" id="PTHR28243">
    <property type="entry name" value="AGL049CP"/>
    <property type="match status" value="1"/>
</dbReference>
<feature type="region of interest" description="Disordered" evidence="1">
    <location>
        <begin position="160"/>
        <end position="188"/>
    </location>
</feature>
<reference evidence="3" key="1">
    <citation type="submission" date="2022-07" db="EMBL/GenBank/DDBJ databases">
        <title>The genome of Lyophyllum shimeji provides insight into the initial evolution of ectomycorrhizal fungal genome.</title>
        <authorList>
            <person name="Kobayashi Y."/>
            <person name="Shibata T."/>
            <person name="Hirakawa H."/>
            <person name="Shigenobu S."/>
            <person name="Nishiyama T."/>
            <person name="Yamada A."/>
            <person name="Hasebe M."/>
            <person name="Kawaguchi M."/>
        </authorList>
    </citation>
    <scope>NUCLEOTIDE SEQUENCE</scope>
    <source>
        <strain evidence="3">AT787</strain>
    </source>
</reference>
<evidence type="ECO:0000313" key="4">
    <source>
        <dbReference type="Proteomes" id="UP001063166"/>
    </source>
</evidence>
<evidence type="ECO:0000256" key="1">
    <source>
        <dbReference type="SAM" id="MobiDB-lite"/>
    </source>
</evidence>
<evidence type="ECO:0000313" key="3">
    <source>
        <dbReference type="EMBL" id="GLB43556.1"/>
    </source>
</evidence>
<dbReference type="PANTHER" id="PTHR28243:SF1">
    <property type="entry name" value="PYRIDOXAMINE 5'-PHOSPHATE OXIDASE ALR4036 FAMILY FMN-BINDING DOMAIN-CONTAINING PROTEIN"/>
    <property type="match status" value="1"/>
</dbReference>
<organism evidence="3 4">
    <name type="scientific">Lyophyllum shimeji</name>
    <name type="common">Hon-shimeji</name>
    <name type="synonym">Tricholoma shimeji</name>
    <dbReference type="NCBI Taxonomy" id="47721"/>
    <lineage>
        <taxon>Eukaryota</taxon>
        <taxon>Fungi</taxon>
        <taxon>Dikarya</taxon>
        <taxon>Basidiomycota</taxon>
        <taxon>Agaricomycotina</taxon>
        <taxon>Agaricomycetes</taxon>
        <taxon>Agaricomycetidae</taxon>
        <taxon>Agaricales</taxon>
        <taxon>Tricholomatineae</taxon>
        <taxon>Lyophyllaceae</taxon>
        <taxon>Lyophyllum</taxon>
    </lineage>
</organism>
<dbReference type="Proteomes" id="UP001063166">
    <property type="component" value="Unassembled WGS sequence"/>
</dbReference>
<sequence length="240" mass="26595">MAASSVPGWKTAVTKALEEYPKSVVIQLASIDATSPVPQVRSHIFREFLTPTSAPSLPLLVTTTDIRTPKISQVISNSHVQVAWWIEGTQEQFRISGLASVIPAAENALHKHFLHNVKHAPSGSALAAFSKEDFDWEGKRMALFKSMSAHMKASWCRPVPGTRLEGGPDEAKKWPERLEEPGDHADDETRKNWETALGNFALLVVDPTEVDFVELGVMPNRRTRFWRSSSGSWDSEAVVP</sequence>
<feature type="domain" description="Pyridoxamine 5'-phosphate oxidase Alr4036 family FMN-binding" evidence="2">
    <location>
        <begin position="8"/>
        <end position="102"/>
    </location>
</feature>
<name>A0A9P3UUW9_LYOSH</name>
<dbReference type="EMBL" id="BRPK01000014">
    <property type="protein sequence ID" value="GLB43556.1"/>
    <property type="molecule type" value="Genomic_DNA"/>
</dbReference>
<comment type="caution">
    <text evidence="3">The sequence shown here is derived from an EMBL/GenBank/DDBJ whole genome shotgun (WGS) entry which is preliminary data.</text>
</comment>
<dbReference type="Gene3D" id="2.30.110.10">
    <property type="entry name" value="Electron Transport, Fmn-binding Protein, Chain A"/>
    <property type="match status" value="1"/>
</dbReference>
<dbReference type="Pfam" id="PF12766">
    <property type="entry name" value="Pyridox_oxase_2"/>
    <property type="match status" value="1"/>
</dbReference>
<dbReference type="OrthoDB" id="434253at2759"/>
<proteinExistence type="predicted"/>
<dbReference type="InterPro" id="IPR012349">
    <property type="entry name" value="Split_barrel_FMN-bd"/>
</dbReference>
<keyword evidence="4" id="KW-1185">Reference proteome</keyword>
<dbReference type="GO" id="GO:0010181">
    <property type="term" value="F:FMN binding"/>
    <property type="evidence" value="ECO:0007669"/>
    <property type="project" value="InterPro"/>
</dbReference>
<feature type="compositionally biased region" description="Basic and acidic residues" evidence="1">
    <location>
        <begin position="169"/>
        <end position="188"/>
    </location>
</feature>
<protein>
    <submittedName>
        <fullName evidence="3">Pyridoxamine 5'-phosphate oxidase</fullName>
    </submittedName>
</protein>
<dbReference type="SUPFAM" id="SSF50475">
    <property type="entry name" value="FMN-binding split barrel"/>
    <property type="match status" value="1"/>
</dbReference>
<gene>
    <name evidence="3" type="ORF">LshimejAT787_1400680</name>
</gene>